<evidence type="ECO:0000256" key="7">
    <source>
        <dbReference type="SAM" id="Phobius"/>
    </source>
</evidence>
<dbReference type="RefSeq" id="WP_184675568.1">
    <property type="nucleotide sequence ID" value="NZ_JACHGY010000001.1"/>
</dbReference>
<feature type="transmembrane region" description="Helical" evidence="7">
    <location>
        <begin position="9"/>
        <end position="26"/>
    </location>
</feature>
<dbReference type="InterPro" id="IPR050622">
    <property type="entry name" value="CPA3_antiporter_subunitB"/>
</dbReference>
<feature type="transmembrane region" description="Helical" evidence="7">
    <location>
        <begin position="69"/>
        <end position="88"/>
    </location>
</feature>
<organism evidence="9 10">
    <name type="scientific">Algisphaera agarilytica</name>
    <dbReference type="NCBI Taxonomy" id="1385975"/>
    <lineage>
        <taxon>Bacteria</taxon>
        <taxon>Pseudomonadati</taxon>
        <taxon>Planctomycetota</taxon>
        <taxon>Phycisphaerae</taxon>
        <taxon>Phycisphaerales</taxon>
        <taxon>Phycisphaeraceae</taxon>
        <taxon>Algisphaera</taxon>
    </lineage>
</organism>
<dbReference type="GO" id="GO:0005886">
    <property type="term" value="C:plasma membrane"/>
    <property type="evidence" value="ECO:0007669"/>
    <property type="project" value="UniProtKB-SubCell"/>
</dbReference>
<feature type="domain" description="Na+/H+ antiporter MnhB subunit-related protein" evidence="8">
    <location>
        <begin position="6"/>
        <end position="129"/>
    </location>
</feature>
<dbReference type="Proteomes" id="UP000541810">
    <property type="component" value="Unassembled WGS sequence"/>
</dbReference>
<evidence type="ECO:0000256" key="3">
    <source>
        <dbReference type="ARBA" id="ARBA00022475"/>
    </source>
</evidence>
<comment type="caution">
    <text evidence="9">The sequence shown here is derived from an EMBL/GenBank/DDBJ whole genome shotgun (WGS) entry which is preliminary data.</text>
</comment>
<evidence type="ECO:0000259" key="8">
    <source>
        <dbReference type="Pfam" id="PF04039"/>
    </source>
</evidence>
<protein>
    <submittedName>
        <fullName evidence="9">Multisubunit Na+/H+ antiporter MnhB subunit</fullName>
    </submittedName>
</protein>
<dbReference type="PANTHER" id="PTHR33932:SF4">
    <property type="entry name" value="NA(+)_H(+) ANTIPORTER SUBUNIT B"/>
    <property type="match status" value="1"/>
</dbReference>
<keyword evidence="6 7" id="KW-0472">Membrane</keyword>
<dbReference type="AlphaFoldDB" id="A0A7X0H3C0"/>
<dbReference type="PANTHER" id="PTHR33932">
    <property type="entry name" value="NA(+)/H(+) ANTIPORTER SUBUNIT B"/>
    <property type="match status" value="1"/>
</dbReference>
<feature type="transmembrane region" description="Helical" evidence="7">
    <location>
        <begin position="32"/>
        <end position="49"/>
    </location>
</feature>
<evidence type="ECO:0000256" key="2">
    <source>
        <dbReference type="ARBA" id="ARBA00009425"/>
    </source>
</evidence>
<gene>
    <name evidence="9" type="ORF">HNQ40_000240</name>
</gene>
<evidence type="ECO:0000256" key="1">
    <source>
        <dbReference type="ARBA" id="ARBA00004651"/>
    </source>
</evidence>
<dbReference type="InterPro" id="IPR007182">
    <property type="entry name" value="MnhB"/>
</dbReference>
<keyword evidence="3" id="KW-1003">Cell membrane</keyword>
<evidence type="ECO:0000313" key="10">
    <source>
        <dbReference type="Proteomes" id="UP000541810"/>
    </source>
</evidence>
<evidence type="ECO:0000256" key="4">
    <source>
        <dbReference type="ARBA" id="ARBA00022692"/>
    </source>
</evidence>
<evidence type="ECO:0000313" key="9">
    <source>
        <dbReference type="EMBL" id="MBB6428434.1"/>
    </source>
</evidence>
<sequence>MSSVLLRTAVKLIFPLVIMFAAYTALKGHNAPGGGFIGGLMAAVAFLLYRMANGRKALVKLMPFHPRLLVSAGLGIALATAIAPLFFGRPMLTSLVIDELPIGFGQSIHFASAVFFDAGVLMVVVGVSVGMIQRLNEEIDVRELRAEAEREAKQEAAT</sequence>
<evidence type="ECO:0000256" key="6">
    <source>
        <dbReference type="ARBA" id="ARBA00023136"/>
    </source>
</evidence>
<accession>A0A7X0H3C0</accession>
<comment type="similarity">
    <text evidence="2">Belongs to the CPA3 antiporters (TC 2.A.63) subunit B family.</text>
</comment>
<proteinExistence type="inferred from homology"/>
<reference evidence="9 10" key="1">
    <citation type="submission" date="2020-08" db="EMBL/GenBank/DDBJ databases">
        <title>Genomic Encyclopedia of Type Strains, Phase IV (KMG-IV): sequencing the most valuable type-strain genomes for metagenomic binning, comparative biology and taxonomic classification.</title>
        <authorList>
            <person name="Goeker M."/>
        </authorList>
    </citation>
    <scope>NUCLEOTIDE SEQUENCE [LARGE SCALE GENOMIC DNA]</scope>
    <source>
        <strain evidence="9 10">DSM 103725</strain>
    </source>
</reference>
<keyword evidence="5 7" id="KW-1133">Transmembrane helix</keyword>
<keyword evidence="4 7" id="KW-0812">Transmembrane</keyword>
<evidence type="ECO:0000256" key="5">
    <source>
        <dbReference type="ARBA" id="ARBA00022989"/>
    </source>
</evidence>
<keyword evidence="10" id="KW-1185">Reference proteome</keyword>
<dbReference type="Pfam" id="PF04039">
    <property type="entry name" value="MnhB"/>
    <property type="match status" value="1"/>
</dbReference>
<dbReference type="EMBL" id="JACHGY010000001">
    <property type="protein sequence ID" value="MBB6428434.1"/>
    <property type="molecule type" value="Genomic_DNA"/>
</dbReference>
<feature type="transmembrane region" description="Helical" evidence="7">
    <location>
        <begin position="108"/>
        <end position="132"/>
    </location>
</feature>
<comment type="subcellular location">
    <subcellularLocation>
        <location evidence="1">Cell membrane</location>
        <topology evidence="1">Multi-pass membrane protein</topology>
    </subcellularLocation>
</comment>
<name>A0A7X0H3C0_9BACT</name>